<dbReference type="Proteomes" id="UP000272400">
    <property type="component" value="Unassembled WGS sequence"/>
</dbReference>
<dbReference type="RefSeq" id="WP_123664735.1">
    <property type="nucleotide sequence ID" value="NZ_RJKE01000001.1"/>
</dbReference>
<proteinExistence type="inferred from homology"/>
<dbReference type="GO" id="GO:0046872">
    <property type="term" value="F:metal ion binding"/>
    <property type="evidence" value="ECO:0007669"/>
    <property type="project" value="UniProtKB-KW"/>
</dbReference>
<dbReference type="InterPro" id="IPR005493">
    <property type="entry name" value="RraA/RraA-like"/>
</dbReference>
<dbReference type="AlphaFoldDB" id="A0A3N1CV95"/>
<comment type="subunit">
    <text evidence="6">Homohexamer.</text>
</comment>
<dbReference type="PANTHER" id="PTHR33254:SF16">
    <property type="entry name" value="BLR3842 PROTEIN"/>
    <property type="match status" value="1"/>
</dbReference>
<keyword evidence="20" id="KW-1185">Reference proteome</keyword>
<feature type="binding site" evidence="18">
    <location>
        <begin position="96"/>
        <end position="99"/>
    </location>
    <ligand>
        <name>substrate</name>
    </ligand>
</feature>
<comment type="similarity">
    <text evidence="17">Belongs to the LigK/PcmE family.</text>
</comment>
<evidence type="ECO:0000256" key="6">
    <source>
        <dbReference type="ARBA" id="ARBA00011643"/>
    </source>
</evidence>
<organism evidence="19 20">
    <name type="scientific">Actinocorallia herbida</name>
    <dbReference type="NCBI Taxonomy" id="58109"/>
    <lineage>
        <taxon>Bacteria</taxon>
        <taxon>Bacillati</taxon>
        <taxon>Actinomycetota</taxon>
        <taxon>Actinomycetes</taxon>
        <taxon>Streptosporangiales</taxon>
        <taxon>Thermomonosporaceae</taxon>
        <taxon>Actinocorallia</taxon>
    </lineage>
</organism>
<evidence type="ECO:0000256" key="14">
    <source>
        <dbReference type="ARBA" id="ARBA00030169"/>
    </source>
</evidence>
<evidence type="ECO:0000256" key="2">
    <source>
        <dbReference type="ARBA" id="ARBA00001946"/>
    </source>
</evidence>
<evidence type="ECO:0000256" key="11">
    <source>
        <dbReference type="ARBA" id="ARBA00022842"/>
    </source>
</evidence>
<dbReference type="GO" id="GO:0047443">
    <property type="term" value="F:4-hydroxy-4-methyl-2-oxoglutarate aldolase activity"/>
    <property type="evidence" value="ECO:0007669"/>
    <property type="project" value="UniProtKB-EC"/>
</dbReference>
<protein>
    <recommendedName>
        <fullName evidence="9">Putative 4-hydroxy-4-methyl-2-oxoglutarate aldolase</fullName>
        <ecNumber evidence="8">4.1.1.112</ecNumber>
        <ecNumber evidence="7">4.1.3.17</ecNumber>
    </recommendedName>
    <alternativeName>
        <fullName evidence="15">Oxaloacetate decarboxylase</fullName>
    </alternativeName>
    <alternativeName>
        <fullName evidence="14">RraA-like protein</fullName>
    </alternativeName>
</protein>
<dbReference type="GO" id="GO:0032787">
    <property type="term" value="P:monocarboxylic acid metabolic process"/>
    <property type="evidence" value="ECO:0007669"/>
    <property type="project" value="UniProtKB-ARBA"/>
</dbReference>
<evidence type="ECO:0000256" key="15">
    <source>
        <dbReference type="ARBA" id="ARBA00032305"/>
    </source>
</evidence>
<comment type="caution">
    <text evidence="19">The sequence shown here is derived from an EMBL/GenBank/DDBJ whole genome shotgun (WGS) entry which is preliminary data.</text>
</comment>
<evidence type="ECO:0000256" key="9">
    <source>
        <dbReference type="ARBA" id="ARBA00016549"/>
    </source>
</evidence>
<dbReference type="NCBIfam" id="NF006731">
    <property type="entry name" value="PRK09262.1"/>
    <property type="match status" value="1"/>
</dbReference>
<comment type="cofactor">
    <cofactor evidence="3">
        <name>a divalent metal cation</name>
        <dbReference type="ChEBI" id="CHEBI:60240"/>
    </cofactor>
</comment>
<dbReference type="OrthoDB" id="943692at2"/>
<dbReference type="EC" id="4.1.1.112" evidence="8"/>
<evidence type="ECO:0000256" key="18">
    <source>
        <dbReference type="PIRSR" id="PIRSR605493-1"/>
    </source>
</evidence>
<comment type="cofactor">
    <cofactor evidence="2 18">
        <name>Mg(2+)</name>
        <dbReference type="ChEBI" id="CHEBI:18420"/>
    </cofactor>
</comment>
<comment type="function">
    <text evidence="13">Catalyzes the aldol cleavage of 4-hydroxy-4-methyl-2-oxoglutarate (HMG) into 2 molecules of pyruvate. Also contains a secondary oxaloacetate (OAA) decarboxylase activity due to the common pyruvate enolate transition state formed following C-C bond cleavage in the retro-aldol and decarboxylation reactions.</text>
</comment>
<evidence type="ECO:0000256" key="12">
    <source>
        <dbReference type="ARBA" id="ARBA00023239"/>
    </source>
</evidence>
<evidence type="ECO:0000256" key="5">
    <source>
        <dbReference type="ARBA" id="ARBA00011233"/>
    </source>
</evidence>
<evidence type="ECO:0000313" key="20">
    <source>
        <dbReference type="Proteomes" id="UP000272400"/>
    </source>
</evidence>
<evidence type="ECO:0000256" key="3">
    <source>
        <dbReference type="ARBA" id="ARBA00001968"/>
    </source>
</evidence>
<evidence type="ECO:0000256" key="10">
    <source>
        <dbReference type="ARBA" id="ARBA00022723"/>
    </source>
</evidence>
<dbReference type="EC" id="4.1.3.17" evidence="7"/>
<feature type="binding site" evidence="18">
    <location>
        <position position="118"/>
    </location>
    <ligand>
        <name>substrate</name>
    </ligand>
</feature>
<name>A0A3N1CV95_9ACTN</name>
<keyword evidence="12" id="KW-0456">Lyase</keyword>
<comment type="subunit">
    <text evidence="5">Homotrimer.</text>
</comment>
<comment type="similarity">
    <text evidence="4">Belongs to the class II aldolase/RraA-like family.</text>
</comment>
<keyword evidence="11 18" id="KW-0460">Magnesium</keyword>
<comment type="catalytic activity">
    <reaction evidence="16">
        <text>oxaloacetate + H(+) = pyruvate + CO2</text>
        <dbReference type="Rhea" id="RHEA:15641"/>
        <dbReference type="ChEBI" id="CHEBI:15361"/>
        <dbReference type="ChEBI" id="CHEBI:15378"/>
        <dbReference type="ChEBI" id="CHEBI:16452"/>
        <dbReference type="ChEBI" id="CHEBI:16526"/>
        <dbReference type="EC" id="4.1.1.112"/>
    </reaction>
</comment>
<evidence type="ECO:0000256" key="17">
    <source>
        <dbReference type="ARBA" id="ARBA00061585"/>
    </source>
</evidence>
<accession>A0A3N1CV95</accession>
<dbReference type="PANTHER" id="PTHR33254">
    <property type="entry name" value="4-HYDROXY-4-METHYL-2-OXOGLUTARATE ALDOLASE 3-RELATED"/>
    <property type="match status" value="1"/>
</dbReference>
<keyword evidence="10 18" id="KW-0479">Metal-binding</keyword>
<dbReference type="EMBL" id="RJKE01000001">
    <property type="protein sequence ID" value="ROO85206.1"/>
    <property type="molecule type" value="Genomic_DNA"/>
</dbReference>
<dbReference type="FunFam" id="3.50.30.40:FF:000002">
    <property type="entry name" value="4-carboxy-4-hydroxy-2-oxoadipate aldolase/oxaloacetate decarboxylase"/>
    <property type="match status" value="1"/>
</dbReference>
<dbReference type="SUPFAM" id="SSF89562">
    <property type="entry name" value="RraA-like"/>
    <property type="match status" value="1"/>
</dbReference>
<dbReference type="GO" id="GO:0019336">
    <property type="term" value="P:phenol-containing compound catabolic process"/>
    <property type="evidence" value="ECO:0007669"/>
    <property type="project" value="UniProtKB-ARBA"/>
</dbReference>
<dbReference type="GO" id="GO:0046395">
    <property type="term" value="P:carboxylic acid catabolic process"/>
    <property type="evidence" value="ECO:0007669"/>
    <property type="project" value="UniProtKB-ARBA"/>
</dbReference>
<evidence type="ECO:0000256" key="4">
    <source>
        <dbReference type="ARBA" id="ARBA00008621"/>
    </source>
</evidence>
<evidence type="ECO:0000256" key="1">
    <source>
        <dbReference type="ARBA" id="ARBA00001342"/>
    </source>
</evidence>
<sequence length="233" mass="24332">MAGHYVVRNITRPDADVVAGLREAGVATVHEAMGRVGLVSPEVVPRQNGSAMAGPAVTVASHPGDNLMIHAAVETCREGDVLVVTTTSPSTDGMFGELLATSLRARGVVGLVTDAGVRDIAELRAMGFPVWARAISAQGTVKASPGSVNVPVVCGGRLIRPGDVVVADDDGVLAVPAATAPDALAKARKRLAAEEGKRKQFQEGVLGMDMYGLRELLDRLGVEYVDDLPEDFR</sequence>
<dbReference type="GO" id="GO:0008948">
    <property type="term" value="F:oxaloacetate decarboxylase activity"/>
    <property type="evidence" value="ECO:0007669"/>
    <property type="project" value="UniProtKB-EC"/>
</dbReference>
<comment type="catalytic activity">
    <reaction evidence="1">
        <text>4-hydroxy-4-methyl-2-oxoglutarate = 2 pyruvate</text>
        <dbReference type="Rhea" id="RHEA:22748"/>
        <dbReference type="ChEBI" id="CHEBI:15361"/>
        <dbReference type="ChEBI" id="CHEBI:58276"/>
        <dbReference type="EC" id="4.1.3.17"/>
    </reaction>
</comment>
<gene>
    <name evidence="19" type="ORF">EDD29_2746</name>
</gene>
<dbReference type="InterPro" id="IPR036704">
    <property type="entry name" value="RraA/RraA-like_sf"/>
</dbReference>
<evidence type="ECO:0000256" key="8">
    <source>
        <dbReference type="ARBA" id="ARBA00012947"/>
    </source>
</evidence>
<dbReference type="Pfam" id="PF03737">
    <property type="entry name" value="RraA-like"/>
    <property type="match status" value="1"/>
</dbReference>
<evidence type="ECO:0000256" key="7">
    <source>
        <dbReference type="ARBA" id="ARBA00012213"/>
    </source>
</evidence>
<feature type="binding site" evidence="18">
    <location>
        <position position="119"/>
    </location>
    <ligand>
        <name>Mg(2+)</name>
        <dbReference type="ChEBI" id="CHEBI:18420"/>
    </ligand>
</feature>
<evidence type="ECO:0000256" key="13">
    <source>
        <dbReference type="ARBA" id="ARBA00025046"/>
    </source>
</evidence>
<reference evidence="19 20" key="1">
    <citation type="submission" date="2018-11" db="EMBL/GenBank/DDBJ databases">
        <title>Sequencing the genomes of 1000 actinobacteria strains.</title>
        <authorList>
            <person name="Klenk H.-P."/>
        </authorList>
    </citation>
    <scope>NUCLEOTIDE SEQUENCE [LARGE SCALE GENOMIC DNA]</scope>
    <source>
        <strain evidence="19 20">DSM 44254</strain>
    </source>
</reference>
<dbReference type="Gene3D" id="3.50.30.40">
    <property type="entry name" value="Ribonuclease E inhibitor RraA/RraA-like"/>
    <property type="match status" value="1"/>
</dbReference>
<dbReference type="CDD" id="cd16841">
    <property type="entry name" value="RraA_family"/>
    <property type="match status" value="1"/>
</dbReference>
<evidence type="ECO:0000256" key="16">
    <source>
        <dbReference type="ARBA" id="ARBA00047973"/>
    </source>
</evidence>
<evidence type="ECO:0000313" key="19">
    <source>
        <dbReference type="EMBL" id="ROO85206.1"/>
    </source>
</evidence>